<dbReference type="Pfam" id="PF07901">
    <property type="entry name" value="DUF1672"/>
    <property type="match status" value="1"/>
</dbReference>
<dbReference type="EMBL" id="AZHO01000005">
    <property type="protein sequence ID" value="KMT60948.1"/>
    <property type="molecule type" value="Genomic_DNA"/>
</dbReference>
<organism evidence="1 2">
    <name type="scientific">Listeria fleischmannii 1991</name>
    <dbReference type="NCBI Taxonomy" id="1430899"/>
    <lineage>
        <taxon>Bacteria</taxon>
        <taxon>Bacillati</taxon>
        <taxon>Bacillota</taxon>
        <taxon>Bacilli</taxon>
        <taxon>Bacillales</taxon>
        <taxon>Listeriaceae</taxon>
        <taxon>Listeria</taxon>
    </lineage>
</organism>
<keyword evidence="2" id="KW-1185">Reference proteome</keyword>
<proteinExistence type="predicted"/>
<dbReference type="PATRIC" id="fig|1430899.3.peg.375"/>
<evidence type="ECO:0000313" key="1">
    <source>
        <dbReference type="EMBL" id="KMT60948.1"/>
    </source>
</evidence>
<dbReference type="InterPro" id="IPR012873">
    <property type="entry name" value="DUF1672"/>
</dbReference>
<dbReference type="AlphaFoldDB" id="A0A0J8GJM3"/>
<evidence type="ECO:0000313" key="2">
    <source>
        <dbReference type="Proteomes" id="UP000052258"/>
    </source>
</evidence>
<name>A0A0J8GJM3_9LIST</name>
<protein>
    <submittedName>
        <fullName evidence="1">Lipoprotein</fullName>
    </submittedName>
</protein>
<dbReference type="Proteomes" id="UP000052258">
    <property type="component" value="Unassembled WGS sequence"/>
</dbReference>
<sequence length="275" mass="31018">MGQSDEKEKKADDGTTPVAEYKGQGFIFVDGDKSKEIVEKNAAEIKKRAIAYMKDTYKTNVKVNNVVPARDAAVVMVEAEEPIEFHTSVIVGLDMQKKELDPSPNVWSQDGVVEGAIVSGLYAKAYKEEFIQLDSFTANEAKKYDLEGYNQKSIDKTQAGGYEQRFYYISVSSLEFPTVYKAYLQNNNLSNDSELLRSLFLKDNPDFSNVSISCRYFFKSKGLPKQEEVDKMREDLNLSKGLPKGLYSIDVYKNFIVNRVGLPNGDSTRAQELQK</sequence>
<comment type="caution">
    <text evidence="1">The sequence shown here is derived from an EMBL/GenBank/DDBJ whole genome shotgun (WGS) entry which is preliminary data.</text>
</comment>
<accession>A0A0J8GJM3</accession>
<keyword evidence="1" id="KW-0449">Lipoprotein</keyword>
<gene>
    <name evidence="1" type="ORF">X560_0368</name>
</gene>
<reference evidence="1 2" key="1">
    <citation type="journal article" date="2015" name="Genome Biol. Evol.">
        <title>Comparative Genomics of Listeria Sensu Lato: Genus-Wide Differences in Evolutionary Dynamics and the Progressive Gain of Complex, Potentially Pathogenicity-Related Traits through Lateral Gene Transfer.</title>
        <authorList>
            <person name="Chiara M."/>
            <person name="Caruso M."/>
            <person name="D'Erchia A.M."/>
            <person name="Manzari C."/>
            <person name="Fraccalvieri R."/>
            <person name="Goffredo E."/>
            <person name="Latorre L."/>
            <person name="Miccolupo A."/>
            <person name="Padalino I."/>
            <person name="Santagada G."/>
            <person name="Chiocco D."/>
            <person name="Pesole G."/>
            <person name="Horner D.S."/>
            <person name="Parisi A."/>
        </authorList>
    </citation>
    <scope>NUCLEOTIDE SEQUENCE [LARGE SCALE GENOMIC DNA]</scope>
    <source>
        <strain evidence="1 2">1991</strain>
    </source>
</reference>